<feature type="domain" description="Mixed lineage kinase" evidence="1">
    <location>
        <begin position="47"/>
        <end position="146"/>
    </location>
</feature>
<dbReference type="Pfam" id="PF22215">
    <property type="entry name" value="MLKL_N"/>
    <property type="match status" value="1"/>
</dbReference>
<dbReference type="Gene3D" id="1.20.930.20">
    <property type="entry name" value="Adaptor protein Cbl, N-terminal domain"/>
    <property type="match status" value="1"/>
</dbReference>
<sequence length="821" mass="91127">MPLRYIRRKITANDVITVAVATTAAATSLAGAAGFPPVAIPAAILLKIFQTIQDVKTKQEECYDLAFRCLSFLDLMKDQLLDHNREVPPSLLDALTNFARTLESIHSFLVSQAESKWRTRLLRKGSIEIALSVLNTELNDAINAFQIATLINIHYTIGDRLVIGSSSKERFGGEAQVDAYDTDDETVCSSALSQIHLNRTGRRSRRKTTNELTLVYEPAVDTHVLNAPEEELEEFEDHGFRRYQRSDIKLNGSSRIKGGWWAGATQADVKGRDLLVKSYDGPRYAASKKWIRDVKILQNIFHPNLPQMVGFSGEECPTPFILLANVQTRLPQALVLDTIQHGTLAECVILMSRFYLDHMDAALYLQRQLHLSDSKIQDYVENASYRIDGQRILVMGLPPPEVDRWASARNYDLSHSVRGVYLDLLPSRGMMPEKPYETSEGTGTTHSRYSSNIALLLAPLHIAPSLKTQKKISHLTHALNAILPSSHSTAQISELNELLSACENDAESTSQPIHLRRISGIALSLGASPPVWREKLVPAYKYSVGDLGYLAKQGDLASFKLICNVIRNGHASLQAIQSQHGTQIQWHRGPPIQTPLDSFPCPGNRVGWAVVIEPNTDYNVVIAHEERVEPMIPAGRFLLDYGQHLSKIHGVQPDDLMLITRVGVDFRFRLKGPFAPFMNPHQSPAFHQHGFRHHSHTASKSHARFGGGGLGHHSSHMSHSFGLPLTPPTILYLSTSIDKGNPPTWSQSPVFDLQSAPPHNIANCMIGSDPPLGYLNYVQFHAEDFLGAGGEPLKLPPPRPKEKQERAKVAKTYARAARTGC</sequence>
<name>A0ABQ8KB84_9APHY</name>
<evidence type="ECO:0000313" key="2">
    <source>
        <dbReference type="EMBL" id="KAH9834414.1"/>
    </source>
</evidence>
<dbReference type="RefSeq" id="XP_047776945.1">
    <property type="nucleotide sequence ID" value="XM_047916543.1"/>
</dbReference>
<gene>
    <name evidence="2" type="ORF">C8Q71DRAFT_140075</name>
</gene>
<protein>
    <recommendedName>
        <fullName evidence="1">Mixed lineage kinase domain-containing protein</fullName>
    </recommendedName>
</protein>
<dbReference type="CDD" id="cd21037">
    <property type="entry name" value="MLKL_NTD"/>
    <property type="match status" value="1"/>
</dbReference>
<evidence type="ECO:0000313" key="3">
    <source>
        <dbReference type="Proteomes" id="UP000814176"/>
    </source>
</evidence>
<accession>A0ABQ8KB84</accession>
<dbReference type="GeneID" id="71997275"/>
<evidence type="ECO:0000259" key="1">
    <source>
        <dbReference type="Pfam" id="PF22215"/>
    </source>
</evidence>
<dbReference type="InterPro" id="IPR054000">
    <property type="entry name" value="MLKL_N"/>
</dbReference>
<dbReference type="Proteomes" id="UP000814176">
    <property type="component" value="Unassembled WGS sequence"/>
</dbReference>
<proteinExistence type="predicted"/>
<comment type="caution">
    <text evidence="2">The sequence shown here is derived from an EMBL/GenBank/DDBJ whole genome shotgun (WGS) entry which is preliminary data.</text>
</comment>
<dbReference type="InterPro" id="IPR036537">
    <property type="entry name" value="Adaptor_Cbl_N_dom_sf"/>
</dbReference>
<reference evidence="2 3" key="1">
    <citation type="journal article" date="2021" name="Environ. Microbiol.">
        <title>Gene family expansions and transcriptome signatures uncover fungal adaptations to wood decay.</title>
        <authorList>
            <person name="Hage H."/>
            <person name="Miyauchi S."/>
            <person name="Viragh M."/>
            <person name="Drula E."/>
            <person name="Min B."/>
            <person name="Chaduli D."/>
            <person name="Navarro D."/>
            <person name="Favel A."/>
            <person name="Norest M."/>
            <person name="Lesage-Meessen L."/>
            <person name="Balint B."/>
            <person name="Merenyi Z."/>
            <person name="de Eugenio L."/>
            <person name="Morin E."/>
            <person name="Martinez A.T."/>
            <person name="Baldrian P."/>
            <person name="Stursova M."/>
            <person name="Martinez M.J."/>
            <person name="Novotny C."/>
            <person name="Magnuson J.K."/>
            <person name="Spatafora J.W."/>
            <person name="Maurice S."/>
            <person name="Pangilinan J."/>
            <person name="Andreopoulos W."/>
            <person name="LaButti K."/>
            <person name="Hundley H."/>
            <person name="Na H."/>
            <person name="Kuo A."/>
            <person name="Barry K."/>
            <person name="Lipzen A."/>
            <person name="Henrissat B."/>
            <person name="Riley R."/>
            <person name="Ahrendt S."/>
            <person name="Nagy L.G."/>
            <person name="Grigoriev I.V."/>
            <person name="Martin F."/>
            <person name="Rosso M.N."/>
        </authorList>
    </citation>
    <scope>NUCLEOTIDE SEQUENCE [LARGE SCALE GENOMIC DNA]</scope>
    <source>
        <strain evidence="2 3">CIRM-BRFM 1785</strain>
    </source>
</reference>
<organism evidence="2 3">
    <name type="scientific">Rhodofomes roseus</name>
    <dbReference type="NCBI Taxonomy" id="34475"/>
    <lineage>
        <taxon>Eukaryota</taxon>
        <taxon>Fungi</taxon>
        <taxon>Dikarya</taxon>
        <taxon>Basidiomycota</taxon>
        <taxon>Agaricomycotina</taxon>
        <taxon>Agaricomycetes</taxon>
        <taxon>Polyporales</taxon>
        <taxon>Rhodofomes</taxon>
    </lineage>
</organism>
<keyword evidence="3" id="KW-1185">Reference proteome</keyword>
<dbReference type="EMBL" id="JADCUA010000015">
    <property type="protein sequence ID" value="KAH9834414.1"/>
    <property type="molecule type" value="Genomic_DNA"/>
</dbReference>
<dbReference type="InterPro" id="IPR059179">
    <property type="entry name" value="MLKL-like_MCAfunc"/>
</dbReference>